<keyword evidence="7" id="KW-0175">Coiled coil</keyword>
<dbReference type="GO" id="GO:0004333">
    <property type="term" value="F:fumarate hydratase activity"/>
    <property type="evidence" value="ECO:0007669"/>
    <property type="project" value="UniProtKB-EC"/>
</dbReference>
<dbReference type="EMBL" id="AP018732">
    <property type="protein sequence ID" value="BBE41779.1"/>
    <property type="molecule type" value="Genomic_DNA"/>
</dbReference>
<dbReference type="Pfam" id="PF05681">
    <property type="entry name" value="Fumerase"/>
    <property type="match status" value="1"/>
</dbReference>
<evidence type="ECO:0000313" key="9">
    <source>
        <dbReference type="EMBL" id="BBE41779.1"/>
    </source>
</evidence>
<evidence type="ECO:0000256" key="7">
    <source>
        <dbReference type="SAM" id="Coils"/>
    </source>
</evidence>
<dbReference type="Proteomes" id="UP000509448">
    <property type="component" value="Chromosome"/>
</dbReference>
<dbReference type="KEGG" id="ccai:NAS2_0388"/>
<dbReference type="NCBIfam" id="NF004885">
    <property type="entry name" value="PRK06246.1"/>
    <property type="match status" value="1"/>
</dbReference>
<evidence type="ECO:0000256" key="1">
    <source>
        <dbReference type="ARBA" id="ARBA00008876"/>
    </source>
</evidence>
<keyword evidence="6 9" id="KW-0456">Lyase</keyword>
<keyword evidence="3" id="KW-0479">Metal-binding</keyword>
<gene>
    <name evidence="9" type="ORF">NAS2_0388</name>
</gene>
<evidence type="ECO:0000259" key="8">
    <source>
        <dbReference type="Pfam" id="PF05681"/>
    </source>
</evidence>
<keyword evidence="4" id="KW-0408">Iron</keyword>
<protein>
    <submittedName>
        <fullName evidence="9">Fumarate hydratase class I, aerobic</fullName>
        <ecNumber evidence="9">4.2.1.2</ecNumber>
    </submittedName>
</protein>
<organism evidence="9 10">
    <name type="scientific">Conexivisphaera calida</name>
    <dbReference type="NCBI Taxonomy" id="1874277"/>
    <lineage>
        <taxon>Archaea</taxon>
        <taxon>Nitrososphaerota</taxon>
        <taxon>Conexivisphaeria</taxon>
        <taxon>Conexivisphaerales</taxon>
        <taxon>Conexivisphaeraceae</taxon>
        <taxon>Conexivisphaera</taxon>
    </lineage>
</organism>
<comment type="similarity">
    <text evidence="1">Belongs to the class-I fumarase family.</text>
</comment>
<evidence type="ECO:0000256" key="6">
    <source>
        <dbReference type="ARBA" id="ARBA00023239"/>
    </source>
</evidence>
<feature type="coiled-coil region" evidence="7">
    <location>
        <begin position="31"/>
        <end position="63"/>
    </location>
</feature>
<dbReference type="EC" id="4.2.1.2" evidence="9"/>
<evidence type="ECO:0000256" key="4">
    <source>
        <dbReference type="ARBA" id="ARBA00023004"/>
    </source>
</evidence>
<dbReference type="PANTHER" id="PTHR30389:SF17">
    <property type="entry name" value="L(+)-TARTRATE DEHYDRATASE SUBUNIT ALPHA-RELATED"/>
    <property type="match status" value="1"/>
</dbReference>
<evidence type="ECO:0000256" key="5">
    <source>
        <dbReference type="ARBA" id="ARBA00023014"/>
    </source>
</evidence>
<dbReference type="PANTHER" id="PTHR30389">
    <property type="entry name" value="FUMARATE HYDRATASE-RELATED"/>
    <property type="match status" value="1"/>
</dbReference>
<accession>A0A4P2VB93</accession>
<keyword evidence="10" id="KW-1185">Reference proteome</keyword>
<feature type="domain" description="Fe-S hydro-lyase tartrate dehydratase alpha-type catalytic" evidence="8">
    <location>
        <begin position="17"/>
        <end position="284"/>
    </location>
</feature>
<dbReference type="RefSeq" id="WP_232085571.1">
    <property type="nucleotide sequence ID" value="NZ_AP018732.1"/>
</dbReference>
<dbReference type="GO" id="GO:0046872">
    <property type="term" value="F:metal ion binding"/>
    <property type="evidence" value="ECO:0007669"/>
    <property type="project" value="UniProtKB-KW"/>
</dbReference>
<evidence type="ECO:0000313" key="10">
    <source>
        <dbReference type="Proteomes" id="UP000509448"/>
    </source>
</evidence>
<reference evidence="9 10" key="1">
    <citation type="journal article" date="2019" name="ISME J.">
        <title>Isolation and characterization of a thermophilic sulfur- and iron-reducing thaumarchaeote from a terrestrial acidic hot spring.</title>
        <authorList>
            <person name="Kato S."/>
            <person name="Itoh T."/>
            <person name="Yuki M."/>
            <person name="Nagamori M."/>
            <person name="Ohnishi M."/>
            <person name="Uematsu K."/>
            <person name="Suzuki K."/>
            <person name="Takashina T."/>
            <person name="Ohkuma M."/>
        </authorList>
    </citation>
    <scope>NUCLEOTIDE SEQUENCE [LARGE SCALE GENOMIC DNA]</scope>
    <source>
        <strain evidence="9 10">NAS-02</strain>
    </source>
</reference>
<sequence>MDARGFGMSVRRDFVEGVVELMTVAATRLPVDAHEALRRAMENERNELARKQLEAMLRNAELAKGLVRPICQDTGMVYFFARAGRNFPLLVELDGALREATREATRRIPLRPNAVDPVRERNSGDNTGSHMPWVDLEVVDGDGLTLTVLFKGGGSEYPSVARVLPPIQGINGVKKFVVESMFNAGAMPCPPVVVGVGIAGGVDVAAKLAKKSLLRPIGVRHPEPEVARLEEEILGLVNRLEIGPHGFGGPTTALDVKVEYGHRHPASLAVAFTTNCWVVRRGTAEFKADGSHRIVSRHMGE</sequence>
<keyword evidence="5" id="KW-0411">Iron-sulfur</keyword>
<dbReference type="InterPro" id="IPR051208">
    <property type="entry name" value="Class-I_Fumarase/Tartrate_DH"/>
</dbReference>
<name>A0A4P2VB93_9ARCH</name>
<dbReference type="InterPro" id="IPR004646">
    <property type="entry name" value="Fe-S_hydro-lyase_TtdA-typ_cat"/>
</dbReference>
<evidence type="ECO:0000256" key="2">
    <source>
        <dbReference type="ARBA" id="ARBA00022485"/>
    </source>
</evidence>
<evidence type="ECO:0000256" key="3">
    <source>
        <dbReference type="ARBA" id="ARBA00022723"/>
    </source>
</evidence>
<dbReference type="AlphaFoldDB" id="A0A4P2VB93"/>
<keyword evidence="2" id="KW-0004">4Fe-4S</keyword>
<dbReference type="NCBIfam" id="TIGR00722">
    <property type="entry name" value="ttdA_fumA_fumB"/>
    <property type="match status" value="1"/>
</dbReference>
<proteinExistence type="inferred from homology"/>
<dbReference type="GO" id="GO:0051539">
    <property type="term" value="F:4 iron, 4 sulfur cluster binding"/>
    <property type="evidence" value="ECO:0007669"/>
    <property type="project" value="UniProtKB-KW"/>
</dbReference>
<dbReference type="GeneID" id="55584206"/>